<evidence type="ECO:0000256" key="1">
    <source>
        <dbReference type="ARBA" id="ARBA00006987"/>
    </source>
</evidence>
<proteinExistence type="inferred from homology"/>
<dbReference type="RefSeq" id="WP_216875855.1">
    <property type="nucleotide sequence ID" value="NZ_JAERQM010000003.1"/>
</dbReference>
<dbReference type="PIRSF" id="PIRSF017082">
    <property type="entry name" value="YflP"/>
    <property type="match status" value="1"/>
</dbReference>
<dbReference type="PROSITE" id="PS51318">
    <property type="entry name" value="TAT"/>
    <property type="match status" value="1"/>
</dbReference>
<dbReference type="PANTHER" id="PTHR42928:SF5">
    <property type="entry name" value="BLR1237 PROTEIN"/>
    <property type="match status" value="1"/>
</dbReference>
<organism evidence="3 4">
    <name type="scientific">Falsiroseomonas oleicola</name>
    <dbReference type="NCBI Taxonomy" id="2801474"/>
    <lineage>
        <taxon>Bacteria</taxon>
        <taxon>Pseudomonadati</taxon>
        <taxon>Pseudomonadota</taxon>
        <taxon>Alphaproteobacteria</taxon>
        <taxon>Acetobacterales</taxon>
        <taxon>Roseomonadaceae</taxon>
        <taxon>Falsiroseomonas</taxon>
    </lineage>
</organism>
<keyword evidence="2" id="KW-0732">Signal</keyword>
<dbReference type="EMBL" id="JAERQM010000003">
    <property type="protein sequence ID" value="MBU8544543.1"/>
    <property type="molecule type" value="Genomic_DNA"/>
</dbReference>
<dbReference type="Pfam" id="PF03401">
    <property type="entry name" value="TctC"/>
    <property type="match status" value="1"/>
</dbReference>
<name>A0ABS6H997_9PROT</name>
<dbReference type="PANTHER" id="PTHR42928">
    <property type="entry name" value="TRICARBOXYLATE-BINDING PROTEIN"/>
    <property type="match status" value="1"/>
</dbReference>
<accession>A0ABS6H997</accession>
<evidence type="ECO:0000256" key="2">
    <source>
        <dbReference type="SAM" id="SignalP"/>
    </source>
</evidence>
<comment type="caution">
    <text evidence="3">The sequence shown here is derived from an EMBL/GenBank/DDBJ whole genome shotgun (WGS) entry which is preliminary data.</text>
</comment>
<keyword evidence="4" id="KW-1185">Reference proteome</keyword>
<feature type="signal peptide" evidence="2">
    <location>
        <begin position="1"/>
        <end position="24"/>
    </location>
</feature>
<reference evidence="3 4" key="1">
    <citation type="submission" date="2021-01" db="EMBL/GenBank/DDBJ databases">
        <title>Roseomonas sp. nov, a bacterium isolated from an oil production mixture in Yumen Oilfield.</title>
        <authorList>
            <person name="Wu D."/>
        </authorList>
    </citation>
    <scope>NUCLEOTIDE SEQUENCE [LARGE SCALE GENOMIC DNA]</scope>
    <source>
        <strain evidence="3 4">ROY-5-3</strain>
    </source>
</reference>
<gene>
    <name evidence="3" type="ORF">JJQ90_12555</name>
</gene>
<dbReference type="CDD" id="cd13578">
    <property type="entry name" value="PBP2_Bug27"/>
    <property type="match status" value="1"/>
</dbReference>
<feature type="chain" id="PRO_5046504053" evidence="2">
    <location>
        <begin position="25"/>
        <end position="325"/>
    </location>
</feature>
<dbReference type="InterPro" id="IPR005064">
    <property type="entry name" value="BUG"/>
</dbReference>
<dbReference type="InterPro" id="IPR006311">
    <property type="entry name" value="TAT_signal"/>
</dbReference>
<sequence length="325" mass="34153">MIQATRRNLLRGGLAAALPLPALAQAEPWPSRPVRIVVPYAPGGQGDITGRLLADQLTQRLGKSFFVENRAGANGVIGTDIVAKARPDGLTIGVVVASHVLQRALMPNLPYDPVADFVPVTMPARTQMVMVCTPGLPVRSVAEFVAHAKARPGQLAYKSAGAGSNSHLFGAWFCEATGIEMTHVPYRGSGDSMNHLVSGLVHLGFDTLPAVQDLIVNGQLRLLAAGGPDRSPQFPDVPTVAEAGVAGFAANSWSMVLAPKDTPAAIIDRMNAEMVAVLRLPALVERFTRMGAVPMANSPAEALALLRAEEAQYAALIARLGIVLG</sequence>
<dbReference type="Proteomes" id="UP000689967">
    <property type="component" value="Unassembled WGS sequence"/>
</dbReference>
<evidence type="ECO:0000313" key="3">
    <source>
        <dbReference type="EMBL" id="MBU8544543.1"/>
    </source>
</evidence>
<evidence type="ECO:0000313" key="4">
    <source>
        <dbReference type="Proteomes" id="UP000689967"/>
    </source>
</evidence>
<protein>
    <submittedName>
        <fullName evidence="3">Tripartite tricarboxylate transporter substrate binding protein</fullName>
    </submittedName>
</protein>
<comment type="similarity">
    <text evidence="1">Belongs to the UPF0065 (bug) family.</text>
</comment>